<dbReference type="InterPro" id="IPR002018">
    <property type="entry name" value="CarbesteraseB"/>
</dbReference>
<name>B7Q0T6_IXOSC</name>
<dbReference type="GO" id="GO:0019695">
    <property type="term" value="P:choline metabolic process"/>
    <property type="evidence" value="ECO:0000318"/>
    <property type="project" value="GO_Central"/>
</dbReference>
<dbReference type="EnsemblMetazoa" id="ISCW010323-RA">
    <property type="protein sequence ID" value="ISCW010323-PA"/>
    <property type="gene ID" value="ISCW010323"/>
</dbReference>
<evidence type="ECO:0000313" key="8">
    <source>
        <dbReference type="Proteomes" id="UP000001555"/>
    </source>
</evidence>
<keyword evidence="4" id="KW-0325">Glycoprotein</keyword>
<keyword evidence="2" id="KW-0719">Serine esterase</keyword>
<feature type="domain" description="Carboxylesterase type B" evidence="5">
    <location>
        <begin position="6"/>
        <end position="374"/>
    </location>
</feature>
<evidence type="ECO:0000256" key="3">
    <source>
        <dbReference type="ARBA" id="ARBA00022801"/>
    </source>
</evidence>
<accession>B7Q0T6</accession>
<dbReference type="Pfam" id="PF00135">
    <property type="entry name" value="COesterase"/>
    <property type="match status" value="1"/>
</dbReference>
<dbReference type="GO" id="GO:0003990">
    <property type="term" value="F:acetylcholinesterase activity"/>
    <property type="evidence" value="ECO:0000318"/>
    <property type="project" value="GO_Central"/>
</dbReference>
<reference evidence="7" key="2">
    <citation type="submission" date="2020-05" db="UniProtKB">
        <authorList>
            <consortium name="EnsemblMetazoa"/>
        </authorList>
    </citation>
    <scope>IDENTIFICATION</scope>
    <source>
        <strain evidence="7">wikel</strain>
    </source>
</reference>
<dbReference type="GO" id="GO:0005615">
    <property type="term" value="C:extracellular space"/>
    <property type="evidence" value="ECO:0000318"/>
    <property type="project" value="GO_Central"/>
</dbReference>
<evidence type="ECO:0000259" key="5">
    <source>
        <dbReference type="Pfam" id="PF00135"/>
    </source>
</evidence>
<dbReference type="PANTHER" id="PTHR43918:SF4">
    <property type="entry name" value="CARBOXYLIC ESTER HYDROLASE"/>
    <property type="match status" value="1"/>
</dbReference>
<dbReference type="EMBL" id="ABJB010510748">
    <property type="status" value="NOT_ANNOTATED_CDS"/>
    <property type="molecule type" value="Genomic_DNA"/>
</dbReference>
<dbReference type="GO" id="GO:0005886">
    <property type="term" value="C:plasma membrane"/>
    <property type="evidence" value="ECO:0000318"/>
    <property type="project" value="GO_Central"/>
</dbReference>
<evidence type="ECO:0000256" key="2">
    <source>
        <dbReference type="ARBA" id="ARBA00022487"/>
    </source>
</evidence>
<comment type="similarity">
    <text evidence="1">Belongs to the type-B carboxylesterase/lipase family.</text>
</comment>
<dbReference type="Gene3D" id="3.40.50.1820">
    <property type="entry name" value="alpha/beta hydrolase"/>
    <property type="match status" value="1"/>
</dbReference>
<reference evidence="6 8" key="1">
    <citation type="submission" date="2008-03" db="EMBL/GenBank/DDBJ databases">
        <title>Annotation of Ixodes scapularis.</title>
        <authorList>
            <consortium name="Ixodes scapularis Genome Project Consortium"/>
            <person name="Caler E."/>
            <person name="Hannick L.I."/>
            <person name="Bidwell S."/>
            <person name="Joardar V."/>
            <person name="Thiagarajan M."/>
            <person name="Amedeo P."/>
            <person name="Galinsky K.J."/>
            <person name="Schobel S."/>
            <person name="Inman J."/>
            <person name="Hostetler J."/>
            <person name="Miller J."/>
            <person name="Hammond M."/>
            <person name="Megy K."/>
            <person name="Lawson D."/>
            <person name="Kodira C."/>
            <person name="Sutton G."/>
            <person name="Meyer J."/>
            <person name="Hill C.A."/>
            <person name="Birren B."/>
            <person name="Nene V."/>
            <person name="Collins F."/>
            <person name="Alarcon-Chaidez F."/>
            <person name="Wikel S."/>
            <person name="Strausberg R."/>
        </authorList>
    </citation>
    <scope>NUCLEOTIDE SEQUENCE [LARGE SCALE GENOMIC DNA]</scope>
    <source>
        <strain evidence="8">Wikel</strain>
        <strain evidence="6">Wikel colony</strain>
    </source>
</reference>
<dbReference type="AlphaFoldDB" id="B7Q0T6"/>
<dbReference type="EMBL" id="ABJB010342428">
    <property type="status" value="NOT_ANNOTATED_CDS"/>
    <property type="molecule type" value="Genomic_DNA"/>
</dbReference>
<dbReference type="EC" id="3.1.1.7" evidence="6"/>
<dbReference type="InParanoid" id="B7Q0T6"/>
<evidence type="ECO:0000313" key="6">
    <source>
        <dbReference type="EMBL" id="EEC12458.1"/>
    </source>
</evidence>
<dbReference type="Proteomes" id="UP000001555">
    <property type="component" value="Unassembled WGS sequence"/>
</dbReference>
<proteinExistence type="inferred from homology"/>
<dbReference type="EMBL" id="ABJB010213103">
    <property type="status" value="NOT_ANNOTATED_CDS"/>
    <property type="molecule type" value="Genomic_DNA"/>
</dbReference>
<protein>
    <submittedName>
        <fullName evidence="6 7">Acetylcholinesterase, putative</fullName>
        <ecNumber evidence="6">3.1.1.7</ecNumber>
    </submittedName>
</protein>
<dbReference type="VEuPathDB" id="VectorBase:ISCP_035519"/>
<keyword evidence="3 6" id="KW-0378">Hydrolase</keyword>
<keyword evidence="8" id="KW-1185">Reference proteome</keyword>
<organism>
    <name type="scientific">Ixodes scapularis</name>
    <name type="common">Black-legged tick</name>
    <name type="synonym">Deer tick</name>
    <dbReference type="NCBI Taxonomy" id="6945"/>
    <lineage>
        <taxon>Eukaryota</taxon>
        <taxon>Metazoa</taxon>
        <taxon>Ecdysozoa</taxon>
        <taxon>Arthropoda</taxon>
        <taxon>Chelicerata</taxon>
        <taxon>Arachnida</taxon>
        <taxon>Acari</taxon>
        <taxon>Parasitiformes</taxon>
        <taxon>Ixodida</taxon>
        <taxon>Ixodoidea</taxon>
        <taxon>Ixodidae</taxon>
        <taxon>Ixodinae</taxon>
        <taxon>Ixodes</taxon>
    </lineage>
</organism>
<dbReference type="EMBL" id="DS833783">
    <property type="protein sequence ID" value="EEC12458.1"/>
    <property type="molecule type" value="Genomic_DNA"/>
</dbReference>
<evidence type="ECO:0000313" key="7">
    <source>
        <dbReference type="EnsemblMetazoa" id="ISCW010323-PA"/>
    </source>
</evidence>
<dbReference type="EMBL" id="ABJB010660870">
    <property type="status" value="NOT_ANNOTATED_CDS"/>
    <property type="molecule type" value="Genomic_DNA"/>
</dbReference>
<dbReference type="PaxDb" id="6945-B7Q0T6"/>
<dbReference type="STRING" id="6945.B7Q0T6"/>
<dbReference type="InterPro" id="IPR050654">
    <property type="entry name" value="AChE-related_enzymes"/>
</dbReference>
<evidence type="ECO:0000256" key="4">
    <source>
        <dbReference type="ARBA" id="ARBA00023180"/>
    </source>
</evidence>
<dbReference type="InterPro" id="IPR029058">
    <property type="entry name" value="AB_hydrolase_fold"/>
</dbReference>
<dbReference type="PANTHER" id="PTHR43918">
    <property type="entry name" value="ACETYLCHOLINESTERASE"/>
    <property type="match status" value="1"/>
</dbReference>
<dbReference type="SUPFAM" id="SSF53474">
    <property type="entry name" value="alpha/beta-Hydrolases"/>
    <property type="match status" value="1"/>
</dbReference>
<gene>
    <name evidence="6" type="ORF">IscW_ISCW010323</name>
</gene>
<sequence length="432" mass="48431">MAAMWNQVVVTPNYRVGLFGFLNELAVNVSENVAIADQELLFRWVQSYIHLFGGSVKQVILLGHEAGATMAGYHIFSSQSIELFRRSILISGAPWRLLPTDAEGKISSLSRNLLCTNERQTRAEDVVACLRKKSAESIVFNQRTPALGGALAAFAPTFNGRLTPRSLIVLPKQDHLFRNQKEILIGYTEDEGSAYTTALLAHYGVKHVSDLDINTGVLILNLYLKLHGATSYENVVNHYMKQAGRRPIESLQKAIGDFVVHCPMNIFAKSYASSGKDVYMYHFKHVPQYRWWPLWMGSPQMLDWFYISGNLLKLKDREVKVKDGDVKLSQKMASLLACFAETGNPEKCPRSPSINWKKLTEEQQYHLLVVNATTVIVENGLPFDKECKMWEEVLNGGPTEDLVTDHSDNKLNLASFVKGTDIQLRLAKPGAA</sequence>
<dbReference type="VEuPathDB" id="VectorBase:ISCI010323"/>
<evidence type="ECO:0000256" key="1">
    <source>
        <dbReference type="ARBA" id="ARBA00005964"/>
    </source>
</evidence>
<dbReference type="OrthoDB" id="408631at2759"/>
<dbReference type="GO" id="GO:0006581">
    <property type="term" value="P:acetylcholine catabolic process"/>
    <property type="evidence" value="ECO:0000318"/>
    <property type="project" value="GO_Central"/>
</dbReference>
<dbReference type="HOGENOM" id="CLU_742531_0_0_1"/>
<dbReference type="VEuPathDB" id="VectorBase:ISCW010323"/>